<dbReference type="Pfam" id="PF05569">
    <property type="entry name" value="Peptidase_M56"/>
    <property type="match status" value="1"/>
</dbReference>
<reference evidence="5" key="1">
    <citation type="journal article" date="2019" name="Int. J. Syst. Evol. Microbiol.">
        <title>The Global Catalogue of Microorganisms (GCM) 10K type strain sequencing project: providing services to taxonomists for standard genome sequencing and annotation.</title>
        <authorList>
            <consortium name="The Broad Institute Genomics Platform"/>
            <consortium name="The Broad Institute Genome Sequencing Center for Infectious Disease"/>
            <person name="Wu L."/>
            <person name="Ma J."/>
        </authorList>
    </citation>
    <scope>NUCLEOTIDE SEQUENCE [LARGE SCALE GENOMIC DNA]</scope>
    <source>
        <strain evidence="5">JCM 17130</strain>
    </source>
</reference>
<sequence>MDALWNAQYALAPACANALLNSLWQGALFALLAAAAFSVLPRRSAALRHVVGMVFLLAMVIAPLISMAVFLEEPATTQGIGLVPVLSRPHLVTTTGVFVQESNGVAGWVSLLWLLGAALMLVRQLGGLRQIGALDRQAFDELPAVWQRRVLVLQQALGIARAVAVRLSGNVLSPFTVRFFRPVIWLPVSMLTRLGPDQIEALLAHELAHIRRADWLWNGLQCMAESLLFFHPAAWWLSRRIRAEREHACDDLAVDACGNAIALAEALATLERQRLSFPHLVLAAHGGSLMQRISRLLSGPPSRLPWRVPAGLIVLLCTGGLLATGIGVSKHKLPNLRIESSTDGALAPGDFREITADGLDKQRYYRISMDRQGHIIEVYKEDQQSRPIDGNVRAWLSDVTTLSAPPPPPDVPAPPPPPTMALPPPPPPPMALPPPPPSITDSNAFKDLLRTVAIDPRVVATLGSPVGVASDAVDGSLNLSDTNNAEGDANLSFVLTGPKGHAHIHVSGERHAGGWLVSSLEVGPAAH</sequence>
<dbReference type="PANTHER" id="PTHR34978:SF3">
    <property type="entry name" value="SLR0241 PROTEIN"/>
    <property type="match status" value="1"/>
</dbReference>
<feature type="transmembrane region" description="Helical" evidence="2">
    <location>
        <begin position="105"/>
        <end position="122"/>
    </location>
</feature>
<evidence type="ECO:0000259" key="3">
    <source>
        <dbReference type="Pfam" id="PF05569"/>
    </source>
</evidence>
<name>A0ABW0JPI3_9GAMM</name>
<accession>A0ABW0JPI3</accession>
<keyword evidence="2" id="KW-1133">Transmembrane helix</keyword>
<dbReference type="EMBL" id="JBHSMK010000009">
    <property type="protein sequence ID" value="MFC5437761.1"/>
    <property type="molecule type" value="Genomic_DNA"/>
</dbReference>
<dbReference type="InterPro" id="IPR052173">
    <property type="entry name" value="Beta-lactam_resp_regulator"/>
</dbReference>
<feature type="transmembrane region" description="Helical" evidence="2">
    <location>
        <begin position="23"/>
        <end position="40"/>
    </location>
</feature>
<evidence type="ECO:0000256" key="1">
    <source>
        <dbReference type="SAM" id="MobiDB-lite"/>
    </source>
</evidence>
<evidence type="ECO:0000313" key="4">
    <source>
        <dbReference type="EMBL" id="MFC5437761.1"/>
    </source>
</evidence>
<protein>
    <submittedName>
        <fullName evidence="4">Cytochrome c oxidase assembly factor Coa1 family protein</fullName>
    </submittedName>
</protein>
<evidence type="ECO:0000256" key="2">
    <source>
        <dbReference type="SAM" id="Phobius"/>
    </source>
</evidence>
<dbReference type="InterPro" id="IPR014807">
    <property type="entry name" value="Coa1"/>
</dbReference>
<feature type="transmembrane region" description="Helical" evidence="2">
    <location>
        <begin position="52"/>
        <end position="71"/>
    </location>
</feature>
<proteinExistence type="predicted"/>
<dbReference type="RefSeq" id="WP_377306355.1">
    <property type="nucleotide sequence ID" value="NZ_JBHSMK010000009.1"/>
</dbReference>
<dbReference type="PANTHER" id="PTHR34978">
    <property type="entry name" value="POSSIBLE SENSOR-TRANSDUCER PROTEIN BLAR"/>
    <property type="match status" value="1"/>
</dbReference>
<comment type="caution">
    <text evidence="4">The sequence shown here is derived from an EMBL/GenBank/DDBJ whole genome shotgun (WGS) entry which is preliminary data.</text>
</comment>
<dbReference type="InterPro" id="IPR008756">
    <property type="entry name" value="Peptidase_M56"/>
</dbReference>
<feature type="region of interest" description="Disordered" evidence="1">
    <location>
        <begin position="399"/>
        <end position="440"/>
    </location>
</feature>
<keyword evidence="5" id="KW-1185">Reference proteome</keyword>
<evidence type="ECO:0000313" key="5">
    <source>
        <dbReference type="Proteomes" id="UP001596013"/>
    </source>
</evidence>
<keyword evidence="2" id="KW-0472">Membrane</keyword>
<feature type="transmembrane region" description="Helical" evidence="2">
    <location>
        <begin position="306"/>
        <end position="328"/>
    </location>
</feature>
<gene>
    <name evidence="4" type="ORF">ACFPME_14455</name>
</gene>
<organism evidence="4 5">
    <name type="scientific">Rhodanobacter umsongensis</name>
    <dbReference type="NCBI Taxonomy" id="633153"/>
    <lineage>
        <taxon>Bacteria</taxon>
        <taxon>Pseudomonadati</taxon>
        <taxon>Pseudomonadota</taxon>
        <taxon>Gammaproteobacteria</taxon>
        <taxon>Lysobacterales</taxon>
        <taxon>Rhodanobacteraceae</taxon>
        <taxon>Rhodanobacter</taxon>
    </lineage>
</organism>
<dbReference type="Pfam" id="PF08695">
    <property type="entry name" value="Coa1"/>
    <property type="match status" value="1"/>
</dbReference>
<dbReference type="Gene3D" id="3.30.2010.10">
    <property type="entry name" value="Metalloproteases ('zincins'), catalytic domain"/>
    <property type="match status" value="1"/>
</dbReference>
<dbReference type="CDD" id="cd07341">
    <property type="entry name" value="M56_BlaR1_MecR1_like"/>
    <property type="match status" value="1"/>
</dbReference>
<keyword evidence="2" id="KW-0812">Transmembrane</keyword>
<feature type="domain" description="Peptidase M56" evidence="3">
    <location>
        <begin position="69"/>
        <end position="256"/>
    </location>
</feature>
<feature type="compositionally biased region" description="Pro residues" evidence="1">
    <location>
        <begin position="404"/>
        <end position="438"/>
    </location>
</feature>
<dbReference type="Proteomes" id="UP001596013">
    <property type="component" value="Unassembled WGS sequence"/>
</dbReference>